<dbReference type="PANTHER" id="PTHR35007">
    <property type="entry name" value="INTEGRAL MEMBRANE PROTEIN-RELATED"/>
    <property type="match status" value="1"/>
</dbReference>
<organism evidence="8 9">
    <name type="scientific">Streptosporangium algeriense</name>
    <dbReference type="NCBI Taxonomy" id="1682748"/>
    <lineage>
        <taxon>Bacteria</taxon>
        <taxon>Bacillati</taxon>
        <taxon>Actinomycetota</taxon>
        <taxon>Actinomycetes</taxon>
        <taxon>Streptosporangiales</taxon>
        <taxon>Streptosporangiaceae</taxon>
        <taxon>Streptosporangium</taxon>
    </lineage>
</organism>
<evidence type="ECO:0000256" key="3">
    <source>
        <dbReference type="ARBA" id="ARBA00022692"/>
    </source>
</evidence>
<keyword evidence="2" id="KW-1003">Cell membrane</keyword>
<evidence type="ECO:0000313" key="9">
    <source>
        <dbReference type="Proteomes" id="UP001597024"/>
    </source>
</evidence>
<name>A0ABW3DJQ9_9ACTN</name>
<evidence type="ECO:0000256" key="2">
    <source>
        <dbReference type="ARBA" id="ARBA00022475"/>
    </source>
</evidence>
<evidence type="ECO:0000256" key="5">
    <source>
        <dbReference type="ARBA" id="ARBA00023136"/>
    </source>
</evidence>
<keyword evidence="3 6" id="KW-0812">Transmembrane</keyword>
<dbReference type="EMBL" id="JBHTHX010000001">
    <property type="protein sequence ID" value="MFD0882981.1"/>
    <property type="molecule type" value="Genomic_DNA"/>
</dbReference>
<evidence type="ECO:0000259" key="7">
    <source>
        <dbReference type="Pfam" id="PF00482"/>
    </source>
</evidence>
<keyword evidence="9" id="KW-1185">Reference proteome</keyword>
<dbReference type="Proteomes" id="UP001597024">
    <property type="component" value="Unassembled WGS sequence"/>
</dbReference>
<dbReference type="InterPro" id="IPR018076">
    <property type="entry name" value="T2SS_GspF_dom"/>
</dbReference>
<proteinExistence type="predicted"/>
<reference evidence="9" key="1">
    <citation type="journal article" date="2019" name="Int. J. Syst. Evol. Microbiol.">
        <title>The Global Catalogue of Microorganisms (GCM) 10K type strain sequencing project: providing services to taxonomists for standard genome sequencing and annotation.</title>
        <authorList>
            <consortium name="The Broad Institute Genomics Platform"/>
            <consortium name="The Broad Institute Genome Sequencing Center for Infectious Disease"/>
            <person name="Wu L."/>
            <person name="Ma J."/>
        </authorList>
    </citation>
    <scope>NUCLEOTIDE SEQUENCE [LARGE SCALE GENOMIC DNA]</scope>
    <source>
        <strain evidence="9">CCUG 62974</strain>
    </source>
</reference>
<protein>
    <submittedName>
        <fullName evidence="8">Type II secretion system F family protein</fullName>
    </submittedName>
</protein>
<comment type="subcellular location">
    <subcellularLocation>
        <location evidence="1">Cell membrane</location>
        <topology evidence="1">Multi-pass membrane protein</topology>
    </subcellularLocation>
</comment>
<gene>
    <name evidence="8" type="ORF">ACFQ08_00145</name>
</gene>
<comment type="caution">
    <text evidence="8">The sequence shown here is derived from an EMBL/GenBank/DDBJ whole genome shotgun (WGS) entry which is preliminary data.</text>
</comment>
<feature type="transmembrane region" description="Helical" evidence="6">
    <location>
        <begin position="121"/>
        <end position="141"/>
    </location>
</feature>
<evidence type="ECO:0000256" key="1">
    <source>
        <dbReference type="ARBA" id="ARBA00004651"/>
    </source>
</evidence>
<evidence type="ECO:0000313" key="8">
    <source>
        <dbReference type="EMBL" id="MFD0882981.1"/>
    </source>
</evidence>
<keyword evidence="5 6" id="KW-0472">Membrane</keyword>
<accession>A0ABW3DJQ9</accession>
<feature type="transmembrane region" description="Helical" evidence="6">
    <location>
        <begin position="273"/>
        <end position="294"/>
    </location>
</feature>
<evidence type="ECO:0000256" key="6">
    <source>
        <dbReference type="SAM" id="Phobius"/>
    </source>
</evidence>
<evidence type="ECO:0000256" key="4">
    <source>
        <dbReference type="ARBA" id="ARBA00022989"/>
    </source>
</evidence>
<feature type="domain" description="Type II secretion system protein GspF" evidence="7">
    <location>
        <begin position="159"/>
        <end position="287"/>
    </location>
</feature>
<dbReference type="Pfam" id="PF00482">
    <property type="entry name" value="T2SSF"/>
    <property type="match status" value="1"/>
</dbReference>
<sequence>MALALLLGAGIGLGLVLIAFGFRPGRPTLAEELQRLRYGTPPRPGVDQDADWSTRLGNPLVRPFASRGLPGAVTRRDLAICGKPVERYLGEKATSALVFSLLGPSVCAVITLGGISVPWQVPAWSVVLLGVLGFFVPDLAVRSQAKERRAEFRHTLSAFLDLVVVSLAGGRGVDGALADASQGGDGWAFVRIRGALQAALAARRTPWAALGRMGEEYGMRELSELAAAVGLAGTEGARVRESLSAKAASLRAHQLADIETAAQSATERMSLPVVGLFFGFLLFIGYPAVTSVLAGF</sequence>
<keyword evidence="4 6" id="KW-1133">Transmembrane helix</keyword>
<dbReference type="PANTHER" id="PTHR35007:SF1">
    <property type="entry name" value="PILUS ASSEMBLY PROTEIN"/>
    <property type="match status" value="1"/>
</dbReference>